<dbReference type="Proteomes" id="UP000632289">
    <property type="component" value="Unassembled WGS sequence"/>
</dbReference>
<dbReference type="AlphaFoldDB" id="A0A927F0W9"/>
<feature type="compositionally biased region" description="Acidic residues" evidence="2">
    <location>
        <begin position="109"/>
        <end position="138"/>
    </location>
</feature>
<dbReference type="PANTHER" id="PTHR15462">
    <property type="entry name" value="SERINE PROTEASE"/>
    <property type="match status" value="1"/>
</dbReference>
<comment type="caution">
    <text evidence="4">The sequence shown here is derived from an EMBL/GenBank/DDBJ whole genome shotgun (WGS) entry which is preliminary data.</text>
</comment>
<dbReference type="RefSeq" id="WP_191209937.1">
    <property type="nucleotide sequence ID" value="NZ_BAABKL010000014.1"/>
</dbReference>
<evidence type="ECO:0000313" key="5">
    <source>
        <dbReference type="Proteomes" id="UP000632289"/>
    </source>
</evidence>
<keyword evidence="1 3" id="KW-0732">Signal</keyword>
<dbReference type="InterPro" id="IPR006311">
    <property type="entry name" value="TAT_signal"/>
</dbReference>
<sequence length="401" mass="41994">MSSTRTTARRRTALAAVAAVTVLTVTATACGPDEAPDSDAKPAASEAADSGSNDLGLPKDLPFSLDDLKRWKEGEWDNWEPDGWLGDAKDFINPIIEDLWDRERMKDAEEPEREVDEEEIDGTPDGDGEGATEDEGATDPEPAVVEAADVPTPYTDGAAPYGKVFMDTPQGQMVCSATVVEDPANPGKSDLVATAGHCVHGGEGKGWFRNVVFVPGFNHKGLPAEQLETAPEEDVLPHGIWWAGEAATTEHWRSAGAERGGAGAQQDFAVLKVSPEEGGSETSLEETVGSAVAVNFSLPQVSTLPELTVRGYPAAPPFDGSSMFSCTGAAGRLTIDAEQPTMYRVGCTMTGGSSGGGWVAPGPDGEDQLYSVTSIGPLTATWLAGPRLGPEAKAVFDSLSS</sequence>
<dbReference type="InterPro" id="IPR009003">
    <property type="entry name" value="Peptidase_S1_PA"/>
</dbReference>
<dbReference type="PROSITE" id="PS51257">
    <property type="entry name" value="PROKAR_LIPOPROTEIN"/>
    <property type="match status" value="1"/>
</dbReference>
<dbReference type="InterPro" id="IPR050966">
    <property type="entry name" value="Glutamyl_endopeptidase"/>
</dbReference>
<name>A0A927F0W9_9ACTN</name>
<evidence type="ECO:0000256" key="2">
    <source>
        <dbReference type="SAM" id="MobiDB-lite"/>
    </source>
</evidence>
<dbReference type="InterPro" id="IPR043504">
    <property type="entry name" value="Peptidase_S1_PA_chymotrypsin"/>
</dbReference>
<dbReference type="SUPFAM" id="SSF50494">
    <property type="entry name" value="Trypsin-like serine proteases"/>
    <property type="match status" value="1"/>
</dbReference>
<feature type="region of interest" description="Disordered" evidence="2">
    <location>
        <begin position="102"/>
        <end position="140"/>
    </location>
</feature>
<feature type="chain" id="PRO_5037205352" description="V8-like Glu-specific endopeptidase" evidence="3">
    <location>
        <begin position="30"/>
        <end position="401"/>
    </location>
</feature>
<evidence type="ECO:0000313" key="4">
    <source>
        <dbReference type="EMBL" id="MBD3932637.1"/>
    </source>
</evidence>
<reference evidence="4" key="1">
    <citation type="submission" date="2020-09" db="EMBL/GenBank/DDBJ databases">
        <title>Secondary metabolite and genome analysis of marine Streptomyces chumphonensis KK1-2T.</title>
        <authorList>
            <person name="Phongsopitanun W."/>
            <person name="Kanchanasin P."/>
            <person name="Pittayakhajonwut P."/>
            <person name="Suwanborirux K."/>
            <person name="Tanasupawat S."/>
        </authorList>
    </citation>
    <scope>NUCLEOTIDE SEQUENCE</scope>
    <source>
        <strain evidence="4">KK1-2</strain>
    </source>
</reference>
<evidence type="ECO:0008006" key="6">
    <source>
        <dbReference type="Google" id="ProtNLM"/>
    </source>
</evidence>
<dbReference type="EMBL" id="JACXYU010000006">
    <property type="protein sequence ID" value="MBD3932637.1"/>
    <property type="molecule type" value="Genomic_DNA"/>
</dbReference>
<keyword evidence="5" id="KW-1185">Reference proteome</keyword>
<dbReference type="Gene3D" id="2.40.10.10">
    <property type="entry name" value="Trypsin-like serine proteases"/>
    <property type="match status" value="2"/>
</dbReference>
<proteinExistence type="predicted"/>
<organism evidence="4 5">
    <name type="scientific">Streptomyces chumphonensis</name>
    <dbReference type="NCBI Taxonomy" id="1214925"/>
    <lineage>
        <taxon>Bacteria</taxon>
        <taxon>Bacillati</taxon>
        <taxon>Actinomycetota</taxon>
        <taxon>Actinomycetes</taxon>
        <taxon>Kitasatosporales</taxon>
        <taxon>Streptomycetaceae</taxon>
        <taxon>Streptomyces</taxon>
    </lineage>
</organism>
<feature type="region of interest" description="Disordered" evidence="2">
    <location>
        <begin position="30"/>
        <end position="59"/>
    </location>
</feature>
<evidence type="ECO:0000256" key="1">
    <source>
        <dbReference type="ARBA" id="ARBA00022729"/>
    </source>
</evidence>
<feature type="signal peptide" evidence="3">
    <location>
        <begin position="1"/>
        <end position="29"/>
    </location>
</feature>
<dbReference type="PROSITE" id="PS51318">
    <property type="entry name" value="TAT"/>
    <property type="match status" value="1"/>
</dbReference>
<protein>
    <recommendedName>
        <fullName evidence="6">V8-like Glu-specific endopeptidase</fullName>
    </recommendedName>
</protein>
<gene>
    <name evidence="4" type="ORF">IF129_13885</name>
</gene>
<dbReference type="PANTHER" id="PTHR15462:SF19">
    <property type="entry name" value="PEPTIDASE S1 DOMAIN-CONTAINING PROTEIN"/>
    <property type="match status" value="1"/>
</dbReference>
<accession>A0A927F0W9</accession>
<evidence type="ECO:0000256" key="3">
    <source>
        <dbReference type="SAM" id="SignalP"/>
    </source>
</evidence>